<dbReference type="PANTHER" id="PTHR31811">
    <property type="entry name" value="TRNA A64-2'-O-RIBOSYLPHOSPHATE TRANSFERASE"/>
    <property type="match status" value="1"/>
</dbReference>
<reference evidence="3 4" key="1">
    <citation type="journal article" date="2011" name="Nat. Biotechnol.">
        <title>Comparative genomic analysis of the thermophilic biomass-degrading fungi Myceliophthora thermophila and Thielavia terrestris.</title>
        <authorList>
            <person name="Berka R.M."/>
            <person name="Grigoriev I.V."/>
            <person name="Otillar R."/>
            <person name="Salamov A."/>
            <person name="Grimwood J."/>
            <person name="Reid I."/>
            <person name="Ishmael N."/>
            <person name="John T."/>
            <person name="Darmond C."/>
            <person name="Moisan M.-C."/>
            <person name="Henrissat B."/>
            <person name="Coutinho P.M."/>
            <person name="Lombard V."/>
            <person name="Natvig D.O."/>
            <person name="Lindquist E."/>
            <person name="Schmutz J."/>
            <person name="Lucas S."/>
            <person name="Harris P."/>
            <person name="Powlowski J."/>
            <person name="Bellemare A."/>
            <person name="Taylor D."/>
            <person name="Butler G."/>
            <person name="de Vries R.P."/>
            <person name="Allijn I.E."/>
            <person name="van den Brink J."/>
            <person name="Ushinsky S."/>
            <person name="Storms R."/>
            <person name="Powell A.J."/>
            <person name="Paulsen I.T."/>
            <person name="Elbourne L.D.H."/>
            <person name="Baker S.E."/>
            <person name="Magnuson J."/>
            <person name="LaBoissiere S."/>
            <person name="Clutterbuck A.J."/>
            <person name="Martinez D."/>
            <person name="Wogulis M."/>
            <person name="de Leon A.L."/>
            <person name="Rey M.W."/>
            <person name="Tsang A."/>
        </authorList>
    </citation>
    <scope>NUCLEOTIDE SEQUENCE [LARGE SCALE GENOMIC DNA]</scope>
    <source>
        <strain evidence="4">ATCC 38088 / NRRL 8126</strain>
    </source>
</reference>
<evidence type="ECO:0000313" key="3">
    <source>
        <dbReference type="EMBL" id="AEO62649.1"/>
    </source>
</evidence>
<dbReference type="GeneID" id="11521411"/>
<keyword evidence="4" id="KW-1185">Reference proteome</keyword>
<feature type="domain" description="Rit1 DUSP-like" evidence="1">
    <location>
        <begin position="367"/>
        <end position="478"/>
    </location>
</feature>
<name>G2QSG8_THETT</name>
<dbReference type="PIRSF" id="PIRSF007747">
    <property type="entry name" value="Ribosyl_Ptfrase"/>
    <property type="match status" value="1"/>
</dbReference>
<evidence type="ECO:0000259" key="1">
    <source>
        <dbReference type="Pfam" id="PF04179"/>
    </source>
</evidence>
<proteinExistence type="predicted"/>
<dbReference type="Pfam" id="PF17184">
    <property type="entry name" value="Rit1_C"/>
    <property type="match status" value="1"/>
</dbReference>
<dbReference type="Proteomes" id="UP000008181">
    <property type="component" value="Chromosome 1"/>
</dbReference>
<dbReference type="InterPro" id="IPR033421">
    <property type="entry name" value="Rit1_DUSP-like"/>
</dbReference>
<dbReference type="EMBL" id="CP003009">
    <property type="protein sequence ID" value="AEO62649.1"/>
    <property type="molecule type" value="Genomic_DNA"/>
</dbReference>
<gene>
    <name evidence="3" type="ORF">THITE_2140896</name>
</gene>
<evidence type="ECO:0000313" key="4">
    <source>
        <dbReference type="Proteomes" id="UP000008181"/>
    </source>
</evidence>
<dbReference type="OrthoDB" id="45256at2759"/>
<dbReference type="PANTHER" id="PTHR31811:SF0">
    <property type="entry name" value="TRNA A64-2'-O-RIBOSYLPHOSPHATE TRANSFERASE"/>
    <property type="match status" value="1"/>
</dbReference>
<dbReference type="InterPro" id="IPR033449">
    <property type="entry name" value="Rit1_N"/>
</dbReference>
<dbReference type="eggNOG" id="KOG2634">
    <property type="taxonomic scope" value="Eukaryota"/>
</dbReference>
<dbReference type="GO" id="GO:0019988">
    <property type="term" value="P:charged-tRNA amino acid modification"/>
    <property type="evidence" value="ECO:0007669"/>
    <property type="project" value="InterPro"/>
</dbReference>
<dbReference type="RefSeq" id="XP_003648985.1">
    <property type="nucleotide sequence ID" value="XM_003648937.1"/>
</dbReference>
<dbReference type="InterPro" id="IPR007306">
    <property type="entry name" value="Rit1"/>
</dbReference>
<evidence type="ECO:0008006" key="5">
    <source>
        <dbReference type="Google" id="ProtNLM"/>
    </source>
</evidence>
<dbReference type="Pfam" id="PF04179">
    <property type="entry name" value="Init_tRNA_PT"/>
    <property type="match status" value="1"/>
</dbReference>
<dbReference type="AlphaFoldDB" id="G2QSG8"/>
<sequence>MAPPTLADVIFPEQANHNFSRILGDLKRSNLSVSNRLRSICRDAAFVDDVATALGHLPLVANERCGSWYIDPARKAASAYFKSTDGHTGQWKFSTRRLNLHLLALIGDAGGCIIVDSTRRGKRMPDALSKTVPIWCAVLNRALFPSPAGAASHHDHHALVTPPNVVSASEASQISALLPQFAASFAALAIDPAPLRRQLRHRPLRPFWITPEDDDNHLALAAAGVARVARELDCLPVVCCTASRRVAGPGAEIGEGGGYVQGAADDTENWALGLTPAVFWRHREALLGAQESELPALIAELVAGEKEERARAAGEGVGWEVKRVAAPGVFVGTLAGRGKVLAEGGACVVALVSGTTERSEWVKGPAHLEVGLGKHKAASRQLRDALPLICEFVLRYLRRPQTGENRVVVLCESGRDLSVGVALAIYCWCFDDAGNVRSDSDRVTFTKTSIRVRLGHIVTALPEANPSRATLQSVNSFLMDWRK</sequence>
<dbReference type="GO" id="GO:0005737">
    <property type="term" value="C:cytoplasm"/>
    <property type="evidence" value="ECO:0007669"/>
    <property type="project" value="TreeGrafter"/>
</dbReference>
<dbReference type="GO" id="GO:0043399">
    <property type="term" value="F:tRNA adenosine(64)-2'-O-ribosylphosphate transferase activity"/>
    <property type="evidence" value="ECO:0007669"/>
    <property type="project" value="InterPro"/>
</dbReference>
<dbReference type="STRING" id="578455.G2QSG8"/>
<feature type="domain" description="Rit1 N-terminal" evidence="2">
    <location>
        <begin position="26"/>
        <end position="302"/>
    </location>
</feature>
<protein>
    <recommendedName>
        <fullName evidence="5">Initiator tRNA phosphoribosyl transferase</fullName>
    </recommendedName>
</protein>
<dbReference type="HOGENOM" id="CLU_027654_1_1_1"/>
<accession>G2QSG8</accession>
<evidence type="ECO:0000259" key="2">
    <source>
        <dbReference type="Pfam" id="PF17184"/>
    </source>
</evidence>
<organism evidence="3 4">
    <name type="scientific">Thermothielavioides terrestris (strain ATCC 38088 / NRRL 8126)</name>
    <name type="common">Thielavia terrestris</name>
    <dbReference type="NCBI Taxonomy" id="578455"/>
    <lineage>
        <taxon>Eukaryota</taxon>
        <taxon>Fungi</taxon>
        <taxon>Dikarya</taxon>
        <taxon>Ascomycota</taxon>
        <taxon>Pezizomycotina</taxon>
        <taxon>Sordariomycetes</taxon>
        <taxon>Sordariomycetidae</taxon>
        <taxon>Sordariales</taxon>
        <taxon>Chaetomiaceae</taxon>
        <taxon>Thermothielavioides</taxon>
        <taxon>Thermothielavioides terrestris</taxon>
    </lineage>
</organism>
<dbReference type="KEGG" id="ttt:THITE_2140896"/>